<reference evidence="3" key="1">
    <citation type="submission" date="2022-10" db="EMBL/GenBank/DDBJ databases">
        <title>Genome assembly of Pristionchus species.</title>
        <authorList>
            <person name="Yoshida K."/>
            <person name="Sommer R.J."/>
        </authorList>
    </citation>
    <scope>NUCLEOTIDE SEQUENCE [LARGE SCALE GENOMIC DNA]</scope>
    <source>
        <strain evidence="3">RS5460</strain>
    </source>
</reference>
<keyword evidence="1" id="KW-0812">Transmembrane</keyword>
<evidence type="ECO:0000313" key="3">
    <source>
        <dbReference type="Proteomes" id="UP001328107"/>
    </source>
</evidence>
<feature type="transmembrane region" description="Helical" evidence="1">
    <location>
        <begin position="268"/>
        <end position="298"/>
    </location>
</feature>
<dbReference type="PANTHER" id="PTHR22718">
    <property type="entry name" value="SERPENTINE RECEPTOR, CLASS X"/>
    <property type="match status" value="1"/>
</dbReference>
<feature type="transmembrane region" description="Helical" evidence="1">
    <location>
        <begin position="130"/>
        <end position="151"/>
    </location>
</feature>
<feature type="non-terminal residue" evidence="2">
    <location>
        <position position="349"/>
    </location>
</feature>
<protein>
    <recommendedName>
        <fullName evidence="4">G protein-coupled receptor</fullName>
    </recommendedName>
</protein>
<dbReference type="AlphaFoldDB" id="A0AAN5CN90"/>
<feature type="transmembrane region" description="Helical" evidence="1">
    <location>
        <begin position="235"/>
        <end position="256"/>
    </location>
</feature>
<proteinExistence type="predicted"/>
<comment type="caution">
    <text evidence="2">The sequence shown here is derived from an EMBL/GenBank/DDBJ whole genome shotgun (WGS) entry which is preliminary data.</text>
</comment>
<keyword evidence="3" id="KW-1185">Reference proteome</keyword>
<feature type="transmembrane region" description="Helical" evidence="1">
    <location>
        <begin position="62"/>
        <end position="80"/>
    </location>
</feature>
<evidence type="ECO:0008006" key="4">
    <source>
        <dbReference type="Google" id="ProtNLM"/>
    </source>
</evidence>
<dbReference type="Proteomes" id="UP001328107">
    <property type="component" value="Unassembled WGS sequence"/>
</dbReference>
<feature type="transmembrane region" description="Helical" evidence="1">
    <location>
        <begin position="30"/>
        <end position="50"/>
    </location>
</feature>
<accession>A0AAN5CN90</accession>
<feature type="transmembrane region" description="Helical" evidence="1">
    <location>
        <begin position="100"/>
        <end position="118"/>
    </location>
</feature>
<keyword evidence="1" id="KW-1133">Transmembrane helix</keyword>
<keyword evidence="1" id="KW-0472">Membrane</keyword>
<gene>
    <name evidence="2" type="ORF">PMAYCL1PPCAC_17635</name>
</gene>
<dbReference type="SUPFAM" id="SSF81321">
    <property type="entry name" value="Family A G protein-coupled receptor-like"/>
    <property type="match status" value="1"/>
</dbReference>
<sequence length="349" mass="40121">MKPYSPRESGDKDLPIYISRELLFPSLFNLYLVLIAVSFTTGVLFAVVIFHKRQIFHFSFHLILLQIILCGVAKCLIRGISTAEFKGSDYLYAIELTFDFGLLLFIVSMSFNRLFVVLSPHNSFIYSNKILQCLFSSLIWFCSLSVMYSFLTPLCQRGIYEDGRLMDSCIDLFKDDFEENNYGAFTGVIFLIRRTVYLAYDFLPLSCVLLYAIATLSLIHKRRFLSQSRHSEWKVILHGLLIFVVYGISSLINYVLSLHARDYLSGLIAQMLMFIYTILDVTTVLVIPLSVFLTVPALRNYPSTLIRRCLNGNDSRVFSIQRSLSVQQSPLPPPVLQRRRRLTVASIRF</sequence>
<dbReference type="PANTHER" id="PTHR22718:SF25">
    <property type="entry name" value="G-PROTEIN COUPLED RECEPTORS FAMILY 1 PROFILE DOMAIN-CONTAINING PROTEIN"/>
    <property type="match status" value="1"/>
</dbReference>
<feature type="transmembrane region" description="Helical" evidence="1">
    <location>
        <begin position="197"/>
        <end position="214"/>
    </location>
</feature>
<dbReference type="EMBL" id="BTRK01000004">
    <property type="protein sequence ID" value="GMR47440.1"/>
    <property type="molecule type" value="Genomic_DNA"/>
</dbReference>
<evidence type="ECO:0000256" key="1">
    <source>
        <dbReference type="SAM" id="Phobius"/>
    </source>
</evidence>
<evidence type="ECO:0000313" key="2">
    <source>
        <dbReference type="EMBL" id="GMR47440.1"/>
    </source>
</evidence>
<name>A0AAN5CN90_9BILA</name>
<organism evidence="2 3">
    <name type="scientific">Pristionchus mayeri</name>
    <dbReference type="NCBI Taxonomy" id="1317129"/>
    <lineage>
        <taxon>Eukaryota</taxon>
        <taxon>Metazoa</taxon>
        <taxon>Ecdysozoa</taxon>
        <taxon>Nematoda</taxon>
        <taxon>Chromadorea</taxon>
        <taxon>Rhabditida</taxon>
        <taxon>Rhabditina</taxon>
        <taxon>Diplogasteromorpha</taxon>
        <taxon>Diplogasteroidea</taxon>
        <taxon>Neodiplogasteridae</taxon>
        <taxon>Pristionchus</taxon>
    </lineage>
</organism>